<dbReference type="EMBL" id="JAGTAR010000031">
    <property type="protein sequence ID" value="MBR8537376.1"/>
    <property type="molecule type" value="Genomic_DNA"/>
</dbReference>
<accession>A0A941IY00</accession>
<feature type="transmembrane region" description="Helical" evidence="1">
    <location>
        <begin position="98"/>
        <end position="119"/>
    </location>
</feature>
<feature type="transmembrane region" description="Helical" evidence="1">
    <location>
        <begin position="131"/>
        <end position="151"/>
    </location>
</feature>
<dbReference type="AlphaFoldDB" id="A0A941IY00"/>
<feature type="transmembrane region" description="Helical" evidence="1">
    <location>
        <begin position="343"/>
        <end position="364"/>
    </location>
</feature>
<dbReference type="RefSeq" id="WP_212192400.1">
    <property type="nucleotide sequence ID" value="NZ_JAGTAR010000031.1"/>
</dbReference>
<evidence type="ECO:0000313" key="3">
    <source>
        <dbReference type="Proteomes" id="UP000679220"/>
    </source>
</evidence>
<name>A0A941IY00_9BACT</name>
<feature type="transmembrane region" description="Helical" evidence="1">
    <location>
        <begin position="197"/>
        <end position="218"/>
    </location>
</feature>
<keyword evidence="3" id="KW-1185">Reference proteome</keyword>
<sequence length="385" mass="45353">MFLKQSLKEPEIANTRFVIASLILFFLLDSVNGVLFFYDFKWFVSPSTIPKLIWQAILMVLIINKWERLLKQEKLFLLFSFIVIITKAVIYWKSGTNIIWGIKHINKLFLFFYVMIFLNHYKFSQKKAASVLDWIFVFNSALIIVGFLFQIEFFRSYPYSERFGYSGIFPRMSINDVSLFYLIGNFYLFYRWTKKVCPMWMFTIVFFASFLVGTKAIYLQNVLLMAYVVLVDGVLRKYVVVVGLFSMVVLFSFYNYSFWEKILDDKGVFYALTSVRSELLQNRLPLALENGNILDLLIGFDNPFQFFVEMDLIDLFFTLGIGGTVGLAFFYNKILFNFNRNHSYAIFFVVVFFVMITIAGRYTYSGVNAFYLPLFLFMLNDEKNS</sequence>
<comment type="caution">
    <text evidence="2">The sequence shown here is derived from an EMBL/GenBank/DDBJ whole genome shotgun (WGS) entry which is preliminary data.</text>
</comment>
<feature type="transmembrane region" description="Helical" evidence="1">
    <location>
        <begin position="75"/>
        <end position="92"/>
    </location>
</feature>
<keyword evidence="1" id="KW-0812">Transmembrane</keyword>
<feature type="transmembrane region" description="Helical" evidence="1">
    <location>
        <begin position="238"/>
        <end position="256"/>
    </location>
</feature>
<dbReference type="Proteomes" id="UP000679220">
    <property type="component" value="Unassembled WGS sequence"/>
</dbReference>
<protein>
    <submittedName>
        <fullName evidence="2">Uncharacterized protein</fullName>
    </submittedName>
</protein>
<feature type="transmembrane region" description="Helical" evidence="1">
    <location>
        <begin position="171"/>
        <end position="190"/>
    </location>
</feature>
<keyword evidence="1" id="KW-1133">Transmembrane helix</keyword>
<reference evidence="2" key="2">
    <citation type="submission" date="2021-04" db="EMBL/GenBank/DDBJ databases">
        <authorList>
            <person name="Zhang T."/>
            <person name="Zhang Y."/>
            <person name="Lu D."/>
            <person name="Zuo D."/>
            <person name="Du Z."/>
        </authorList>
    </citation>
    <scope>NUCLEOTIDE SEQUENCE</scope>
    <source>
        <strain evidence="2">JR1</strain>
    </source>
</reference>
<evidence type="ECO:0000256" key="1">
    <source>
        <dbReference type="SAM" id="Phobius"/>
    </source>
</evidence>
<keyword evidence="1" id="KW-0472">Membrane</keyword>
<reference evidence="2" key="1">
    <citation type="journal article" date="2018" name="Int. J. Syst. Evol. Microbiol.">
        <title>Carboxylicivirga sediminis sp. nov., isolated from coastal sediment.</title>
        <authorList>
            <person name="Wang F.Q."/>
            <person name="Ren L.H."/>
            <person name="Zou R.J."/>
            <person name="Sun Y.Z."/>
            <person name="Liu X.J."/>
            <person name="Jiang F."/>
            <person name="Liu L.J."/>
        </authorList>
    </citation>
    <scope>NUCLEOTIDE SEQUENCE</scope>
    <source>
        <strain evidence="2">JR1</strain>
    </source>
</reference>
<organism evidence="2 3">
    <name type="scientific">Carboxylicivirga sediminis</name>
    <dbReference type="NCBI Taxonomy" id="2006564"/>
    <lineage>
        <taxon>Bacteria</taxon>
        <taxon>Pseudomonadati</taxon>
        <taxon>Bacteroidota</taxon>
        <taxon>Bacteroidia</taxon>
        <taxon>Marinilabiliales</taxon>
        <taxon>Marinilabiliaceae</taxon>
        <taxon>Carboxylicivirga</taxon>
    </lineage>
</organism>
<proteinExistence type="predicted"/>
<feature type="transmembrane region" description="Helical" evidence="1">
    <location>
        <begin position="43"/>
        <end position="63"/>
    </location>
</feature>
<evidence type="ECO:0000313" key="2">
    <source>
        <dbReference type="EMBL" id="MBR8537376.1"/>
    </source>
</evidence>
<feature type="transmembrane region" description="Helical" evidence="1">
    <location>
        <begin position="312"/>
        <end position="331"/>
    </location>
</feature>
<gene>
    <name evidence="2" type="ORF">KDU71_17545</name>
</gene>